<dbReference type="OMA" id="QGDICCA"/>
<dbReference type="GO" id="GO:0030170">
    <property type="term" value="F:pyridoxal phosphate binding"/>
    <property type="evidence" value="ECO:0007669"/>
    <property type="project" value="InterPro"/>
</dbReference>
<evidence type="ECO:0000313" key="10">
    <source>
        <dbReference type="EnsemblPlants" id="Bo4g094190.1"/>
    </source>
</evidence>
<evidence type="ECO:0000313" key="11">
    <source>
        <dbReference type="Proteomes" id="UP000032141"/>
    </source>
</evidence>
<comment type="similarity">
    <text evidence="2">Belongs to the class-I pyridoxal-phosphate-dependent aminotransferase family.</text>
</comment>
<dbReference type="PANTHER" id="PTHR11879:SF56">
    <property type="entry name" value="ASPARTATE AMINOTRANSFERASE"/>
    <property type="match status" value="1"/>
</dbReference>
<name>A0A0D3BVU1_BRAOL</name>
<evidence type="ECO:0000256" key="6">
    <source>
        <dbReference type="ARBA" id="ARBA00022898"/>
    </source>
</evidence>
<dbReference type="InterPro" id="IPR004839">
    <property type="entry name" value="Aminotransferase_I/II_large"/>
</dbReference>
<dbReference type="Pfam" id="PF00155">
    <property type="entry name" value="Aminotran_1_2"/>
    <property type="match status" value="2"/>
</dbReference>
<dbReference type="eggNOG" id="KOG1411">
    <property type="taxonomic scope" value="Eukaryota"/>
</dbReference>
<dbReference type="InterPro" id="IPR015422">
    <property type="entry name" value="PyrdxlP-dep_Trfase_small"/>
</dbReference>
<keyword evidence="5 8" id="KW-0808">Transferase</keyword>
<dbReference type="PRINTS" id="PR00799">
    <property type="entry name" value="TRANSAMINASE"/>
</dbReference>
<accession>A0A0D3BVU1</accession>
<dbReference type="FunFam" id="3.90.1150.10:FF:000001">
    <property type="entry name" value="Aspartate aminotransferase"/>
    <property type="match status" value="1"/>
</dbReference>
<dbReference type="Proteomes" id="UP000032141">
    <property type="component" value="Chromosome C4"/>
</dbReference>
<dbReference type="Gene3D" id="3.90.1150.10">
    <property type="entry name" value="Aspartate Aminotransferase, domain 1"/>
    <property type="match status" value="2"/>
</dbReference>
<dbReference type="AlphaFoldDB" id="A0A0D3BVU1"/>
<evidence type="ECO:0000256" key="2">
    <source>
        <dbReference type="ARBA" id="ARBA00007441"/>
    </source>
</evidence>
<keyword evidence="4 8" id="KW-0032">Aminotransferase</keyword>
<dbReference type="InterPro" id="IPR015424">
    <property type="entry name" value="PyrdxlP-dep_Trfase"/>
</dbReference>
<dbReference type="EnsemblPlants" id="Bo4g094190.1">
    <property type="protein sequence ID" value="Bo4g094190.1"/>
    <property type="gene ID" value="Bo4g094190"/>
</dbReference>
<dbReference type="GO" id="GO:0005739">
    <property type="term" value="C:mitochondrion"/>
    <property type="evidence" value="ECO:0007669"/>
    <property type="project" value="TreeGrafter"/>
</dbReference>
<dbReference type="GO" id="GO:0006520">
    <property type="term" value="P:amino acid metabolic process"/>
    <property type="evidence" value="ECO:0007669"/>
    <property type="project" value="InterPro"/>
</dbReference>
<feature type="domain" description="Aminotransferase class I/classII large" evidence="9">
    <location>
        <begin position="225"/>
        <end position="393"/>
    </location>
</feature>
<evidence type="ECO:0000256" key="1">
    <source>
        <dbReference type="ARBA" id="ARBA00001933"/>
    </source>
</evidence>
<protein>
    <recommendedName>
        <fullName evidence="8">Aspartate aminotransferase</fullName>
        <ecNumber evidence="8">2.6.1.1</ecNumber>
    </recommendedName>
</protein>
<evidence type="ECO:0000256" key="4">
    <source>
        <dbReference type="ARBA" id="ARBA00022576"/>
    </source>
</evidence>
<dbReference type="GO" id="GO:0004069">
    <property type="term" value="F:L-aspartate:2-oxoglutarate aminotransferase activity"/>
    <property type="evidence" value="ECO:0007669"/>
    <property type="project" value="UniProtKB-EC"/>
</dbReference>
<dbReference type="EC" id="2.6.1.1" evidence="8"/>
<dbReference type="STRING" id="109376.A0A0D3BVU1"/>
<dbReference type="InterPro" id="IPR000796">
    <property type="entry name" value="Asp_trans"/>
</dbReference>
<comment type="subunit">
    <text evidence="3 8">Homodimer.</text>
</comment>
<evidence type="ECO:0000256" key="8">
    <source>
        <dbReference type="RuleBase" id="RU000480"/>
    </source>
</evidence>
<feature type="domain" description="Aminotransferase class I/classII large" evidence="9">
    <location>
        <begin position="49"/>
        <end position="125"/>
    </location>
</feature>
<dbReference type="PROSITE" id="PS00105">
    <property type="entry name" value="AA_TRANSFER_CLASS_1"/>
    <property type="match status" value="1"/>
</dbReference>
<dbReference type="Gramene" id="Bo4g094190.1">
    <property type="protein sequence ID" value="Bo4g094190.1"/>
    <property type="gene ID" value="Bo4g094190"/>
</dbReference>
<dbReference type="Gene3D" id="3.40.640.10">
    <property type="entry name" value="Type I PLP-dependent aspartate aminotransferase-like (Major domain)"/>
    <property type="match status" value="3"/>
</dbReference>
<evidence type="ECO:0000256" key="7">
    <source>
        <dbReference type="ARBA" id="ARBA00049185"/>
    </source>
</evidence>
<dbReference type="CDD" id="cd00609">
    <property type="entry name" value="AAT_like"/>
    <property type="match status" value="1"/>
</dbReference>
<dbReference type="SUPFAM" id="SSF53383">
    <property type="entry name" value="PLP-dependent transferases"/>
    <property type="match status" value="2"/>
</dbReference>
<dbReference type="InterPro" id="IPR004838">
    <property type="entry name" value="NHTrfase_class1_PyrdxlP-BS"/>
</dbReference>
<dbReference type="InterPro" id="IPR015421">
    <property type="entry name" value="PyrdxlP-dep_Trfase_major"/>
</dbReference>
<proteinExistence type="inferred from homology"/>
<reference evidence="10 11" key="1">
    <citation type="journal article" date="2014" name="Genome Biol.">
        <title>Transcriptome and methylome profiling reveals relics of genome dominance in the mesopolyploid Brassica oleracea.</title>
        <authorList>
            <person name="Parkin I.A."/>
            <person name="Koh C."/>
            <person name="Tang H."/>
            <person name="Robinson S.J."/>
            <person name="Kagale S."/>
            <person name="Clarke W.E."/>
            <person name="Town C.D."/>
            <person name="Nixon J."/>
            <person name="Krishnakumar V."/>
            <person name="Bidwell S.L."/>
            <person name="Denoeud F."/>
            <person name="Belcram H."/>
            <person name="Links M.G."/>
            <person name="Just J."/>
            <person name="Clarke C."/>
            <person name="Bender T."/>
            <person name="Huebert T."/>
            <person name="Mason A.S."/>
            <person name="Pires J.C."/>
            <person name="Barker G."/>
            <person name="Moore J."/>
            <person name="Walley P.G."/>
            <person name="Manoli S."/>
            <person name="Batley J."/>
            <person name="Edwards D."/>
            <person name="Nelson M.N."/>
            <person name="Wang X."/>
            <person name="Paterson A.H."/>
            <person name="King G."/>
            <person name="Bancroft I."/>
            <person name="Chalhoub B."/>
            <person name="Sharpe A.G."/>
        </authorList>
    </citation>
    <scope>NUCLEOTIDE SEQUENCE</scope>
    <source>
        <strain evidence="10 11">cv. TO1000</strain>
    </source>
</reference>
<comment type="miscellaneous">
    <text evidence="8">In eukaryotes there are cytoplasmic, mitochondrial and chloroplastic isozymes.</text>
</comment>
<evidence type="ECO:0000256" key="5">
    <source>
        <dbReference type="ARBA" id="ARBA00022679"/>
    </source>
</evidence>
<evidence type="ECO:0000259" key="9">
    <source>
        <dbReference type="Pfam" id="PF00155"/>
    </source>
</evidence>
<evidence type="ECO:0000256" key="3">
    <source>
        <dbReference type="ARBA" id="ARBA00011738"/>
    </source>
</evidence>
<keyword evidence="11" id="KW-1185">Reference proteome</keyword>
<keyword evidence="6" id="KW-0663">Pyridoxal phosphate</keyword>
<dbReference type="HOGENOM" id="CLU_032440_1_2_1"/>
<comment type="cofactor">
    <cofactor evidence="1">
        <name>pyridoxal 5'-phosphate</name>
        <dbReference type="ChEBI" id="CHEBI:597326"/>
    </cofactor>
</comment>
<reference evidence="10" key="2">
    <citation type="submission" date="2015-03" db="UniProtKB">
        <authorList>
            <consortium name="EnsemblPlants"/>
        </authorList>
    </citation>
    <scope>IDENTIFICATION</scope>
</reference>
<organism evidence="10 11">
    <name type="scientific">Brassica oleracea var. oleracea</name>
    <dbReference type="NCBI Taxonomy" id="109376"/>
    <lineage>
        <taxon>Eukaryota</taxon>
        <taxon>Viridiplantae</taxon>
        <taxon>Streptophyta</taxon>
        <taxon>Embryophyta</taxon>
        <taxon>Tracheophyta</taxon>
        <taxon>Spermatophyta</taxon>
        <taxon>Magnoliopsida</taxon>
        <taxon>eudicotyledons</taxon>
        <taxon>Gunneridae</taxon>
        <taxon>Pentapetalae</taxon>
        <taxon>rosids</taxon>
        <taxon>malvids</taxon>
        <taxon>Brassicales</taxon>
        <taxon>Brassicaceae</taxon>
        <taxon>Brassiceae</taxon>
        <taxon>Brassica</taxon>
    </lineage>
</organism>
<dbReference type="PANTHER" id="PTHR11879">
    <property type="entry name" value="ASPARTATE AMINOTRANSFERASE"/>
    <property type="match status" value="1"/>
</dbReference>
<comment type="catalytic activity">
    <reaction evidence="7 8">
        <text>L-aspartate + 2-oxoglutarate = oxaloacetate + L-glutamate</text>
        <dbReference type="Rhea" id="RHEA:21824"/>
        <dbReference type="ChEBI" id="CHEBI:16452"/>
        <dbReference type="ChEBI" id="CHEBI:16810"/>
        <dbReference type="ChEBI" id="CHEBI:29985"/>
        <dbReference type="ChEBI" id="CHEBI:29991"/>
        <dbReference type="EC" id="2.6.1.1"/>
    </reaction>
</comment>
<sequence>MTVLFFFQIHCRLINHLVMSSILSNVLPAPEDPVLSVIFACRDDPCPVKLNVSAGAYRTEEGKPLVLEVVRKAEQQLANDLSCDKGYLPIDGLADFNKLSAKLTLGDDSHAVEENRVVTIQCLSGRLGYLSIDGLADFNKLSAKLILGDDSHAVDENRVVTIQCLSGTGSLRVGAEFLAKHHQQRVVFVPNPTWGNHPFIFTLAGLCVEYFRYYDPQTRGLDFEDAQSVRMFVADGGECLIAQSFAKNMGLYGERIGALTIVCTSQDVARKVHSQVLLVVRPMYLSPPIHGASIVTTILKNSDMYKDWTIELKGMADRIISMRQQLYEAIQARGTPGDWSHIIKQIGMFSFTGLNEKQVRWMAKEYHIYMTYDGRISIASLSSKTVPQLADAIHAAVTRIA</sequence>